<dbReference type="Pfam" id="PF00359">
    <property type="entry name" value="PTS_EIIA_2"/>
    <property type="match status" value="1"/>
</dbReference>
<dbReference type="Gene3D" id="3.40.930.10">
    <property type="entry name" value="Mannitol-specific EII, Chain A"/>
    <property type="match status" value="1"/>
</dbReference>
<keyword evidence="3" id="KW-0963">Cytoplasm</keyword>
<evidence type="ECO:0000256" key="2">
    <source>
        <dbReference type="ARBA" id="ARBA00022448"/>
    </source>
</evidence>
<evidence type="ECO:0000256" key="3">
    <source>
        <dbReference type="ARBA" id="ARBA00022490"/>
    </source>
</evidence>
<keyword evidence="16" id="KW-1185">Reference proteome</keyword>
<organism evidence="15 16">
    <name type="scientific">Pallidibacillus thermolactis</name>
    <dbReference type="NCBI Taxonomy" id="251051"/>
    <lineage>
        <taxon>Bacteria</taxon>
        <taxon>Bacillati</taxon>
        <taxon>Bacillota</taxon>
        <taxon>Bacilli</taxon>
        <taxon>Bacillales</taxon>
        <taxon>Bacillaceae</taxon>
        <taxon>Pallidibacillus</taxon>
    </lineage>
</organism>
<dbReference type="InterPro" id="IPR051351">
    <property type="entry name" value="Ascorbate-PTS_EIIA_comp"/>
</dbReference>
<evidence type="ECO:0000256" key="1">
    <source>
        <dbReference type="ARBA" id="ARBA00004496"/>
    </source>
</evidence>
<dbReference type="InterPro" id="IPR011608">
    <property type="entry name" value="PRD"/>
</dbReference>
<keyword evidence="8" id="KW-0010">Activator</keyword>
<evidence type="ECO:0000313" key="15">
    <source>
        <dbReference type="EMBL" id="MCU9595185.1"/>
    </source>
</evidence>
<dbReference type="InterPro" id="IPR036634">
    <property type="entry name" value="PRD_sf"/>
</dbReference>
<evidence type="ECO:0000256" key="6">
    <source>
        <dbReference type="ARBA" id="ARBA00022683"/>
    </source>
</evidence>
<keyword evidence="5" id="KW-0808">Transferase</keyword>
<evidence type="ECO:0000256" key="7">
    <source>
        <dbReference type="ARBA" id="ARBA00022777"/>
    </source>
</evidence>
<evidence type="ECO:0000256" key="9">
    <source>
        <dbReference type="ARBA" id="ARBA00037387"/>
    </source>
</evidence>
<dbReference type="PROSITE" id="PS51099">
    <property type="entry name" value="PTS_EIIB_TYPE_2"/>
    <property type="match status" value="1"/>
</dbReference>
<dbReference type="SUPFAM" id="SSF63520">
    <property type="entry name" value="PTS-regulatory domain, PRD"/>
    <property type="match status" value="2"/>
</dbReference>
<feature type="domain" description="PTS EIIB type-2" evidence="13">
    <location>
        <begin position="401"/>
        <end position="488"/>
    </location>
</feature>
<evidence type="ECO:0000256" key="10">
    <source>
        <dbReference type="ARBA" id="ARBA00041175"/>
    </source>
</evidence>
<dbReference type="InterPro" id="IPR007737">
    <property type="entry name" value="Mga_HTH"/>
</dbReference>
<evidence type="ECO:0000256" key="5">
    <source>
        <dbReference type="ARBA" id="ARBA00022679"/>
    </source>
</evidence>
<sequence>MGMEERCRKILEYLISNPSTTSASIEKKFKLTKRQLGYTMGKINEWLKTNNLPMIERTRQGHFVIDKAIFTEVAASEELSFVSESQILTEEHRIYVILLMLLSSMEELSLYHFTFELDVSKNTVLSDLKKAQKLLDEYNLSINYSRKHGYVLKGNEFKIRKLLLDVTYQMLEMMNGEDRIKKIAMISDEKMTEFTNRILEVENKLNLRFTDEKLKTMSFVLFLILKRIEKGHQIDDVSLVYKELSHTKEYQATEALLRDYKNITVSERLFITLHLLTADVVTADFSSEALTSEFLPAIDRMLRQFEKSACIYFEDREELIERLLQHLKPAYYRIRYHLTDTMNFQGKMSRQFQALHHLVKRSISPLKEFIGSEIPENEIIPITMHVGAWMSRQKESIEKKIKAVVVCPQGVSVSKVMFNELRDLFPEFVFLDYLSVREFIHYSLDYDVVFSPIFIETNKKLFVTKVLLGKEDKSRLRKQVMLEIHGYLPHEIDFSKLVDVISNHAIIQNKDSLVRDLKAYFNRDENMAIVKEQGGEWNLNEFITPDRIQIKNAVHSWEDAVKICAAPLVESGNITEGYIDSMIQYSVQDSYIMIGPGVAIPHASPEEGVKEVGMSLLVVKEGVDYLQNNRIYLIIVIAAEDKKKHIHALMQLIKMVSCEEDRNKLLQSESTNEVFKIVSKYSHR</sequence>
<feature type="domain" description="PRD" evidence="14">
    <location>
        <begin position="185"/>
        <end position="285"/>
    </location>
</feature>
<dbReference type="InterPro" id="IPR013011">
    <property type="entry name" value="PTS_EIIB_2"/>
</dbReference>
<reference evidence="15 16" key="1">
    <citation type="submission" date="2022-10" db="EMBL/GenBank/DDBJ databases">
        <title>Description of Fervidibacillus gen. nov. in the family Fervidibacillaceae fam. nov. with two species, Fervidibacillus albus sp. nov., and Fervidibacillus halotolerans sp. nov., isolated from tidal flat sediments.</title>
        <authorList>
            <person name="Kwon K.K."/>
            <person name="Yang S.-H."/>
        </authorList>
    </citation>
    <scope>NUCLEOTIDE SEQUENCE [LARGE SCALE GENOMIC DNA]</scope>
    <source>
        <strain evidence="15 16">DSM 23332</strain>
    </source>
</reference>
<dbReference type="PROSITE" id="PS51372">
    <property type="entry name" value="PRD_2"/>
    <property type="match status" value="2"/>
</dbReference>
<keyword evidence="7" id="KW-0418">Kinase</keyword>
<comment type="function">
    <text evidence="9">The phosphoenolpyruvate-dependent sugar phosphotransferase system (sugar PTS), a major carbohydrate active transport system, catalyzes the phosphorylation of incoming sugar substrates concomitantly with their translocation across the cell membrane. The enzyme II UlaABC PTS system is involved in ascorbate transport.</text>
</comment>
<comment type="subcellular location">
    <subcellularLocation>
        <location evidence="1">Cytoplasm</location>
    </subcellularLocation>
</comment>
<name>A0ABT2WHL7_9BACI</name>
<dbReference type="PANTHER" id="PTHR36203">
    <property type="entry name" value="ASCORBATE-SPECIFIC PTS SYSTEM EIIA COMPONENT"/>
    <property type="match status" value="1"/>
</dbReference>
<dbReference type="SUPFAM" id="SSF55804">
    <property type="entry name" value="Phoshotransferase/anion transport protein"/>
    <property type="match status" value="1"/>
</dbReference>
<evidence type="ECO:0000256" key="4">
    <source>
        <dbReference type="ARBA" id="ARBA00022553"/>
    </source>
</evidence>
<evidence type="ECO:0000259" key="13">
    <source>
        <dbReference type="PROSITE" id="PS51099"/>
    </source>
</evidence>
<dbReference type="Pfam" id="PF00874">
    <property type="entry name" value="PRD"/>
    <property type="match status" value="2"/>
</dbReference>
<accession>A0ABT2WHL7</accession>
<feature type="domain" description="PRD" evidence="14">
    <location>
        <begin position="289"/>
        <end position="396"/>
    </location>
</feature>
<dbReference type="CDD" id="cd00211">
    <property type="entry name" value="PTS_IIA_fru"/>
    <property type="match status" value="1"/>
</dbReference>
<keyword evidence="6" id="KW-0598">Phosphotransferase system</keyword>
<dbReference type="PROSITE" id="PS51094">
    <property type="entry name" value="PTS_EIIA_TYPE_2"/>
    <property type="match status" value="1"/>
</dbReference>
<evidence type="ECO:0000259" key="14">
    <source>
        <dbReference type="PROSITE" id="PS51372"/>
    </source>
</evidence>
<feature type="domain" description="PTS EIIA type-2" evidence="12">
    <location>
        <begin position="541"/>
        <end position="681"/>
    </location>
</feature>
<dbReference type="EMBL" id="JAOUSE010000042">
    <property type="protein sequence ID" value="MCU9595185.1"/>
    <property type="molecule type" value="Genomic_DNA"/>
</dbReference>
<evidence type="ECO:0000259" key="12">
    <source>
        <dbReference type="PROSITE" id="PS51094"/>
    </source>
</evidence>
<dbReference type="PANTHER" id="PTHR36203:SF1">
    <property type="entry name" value="ASCORBATE-SPECIFIC PTS SYSTEM EIIA COMPONENT"/>
    <property type="match status" value="1"/>
</dbReference>
<protein>
    <recommendedName>
        <fullName evidence="10">Ascorbate-specific PTS system EIIA component</fullName>
    </recommendedName>
    <alternativeName>
        <fullName evidence="11">Ascorbate-specific phosphotransferase enzyme IIA component</fullName>
    </alternativeName>
</protein>
<dbReference type="Gene3D" id="1.10.1790.10">
    <property type="entry name" value="PRD domain"/>
    <property type="match status" value="1"/>
</dbReference>
<dbReference type="CDD" id="cd05568">
    <property type="entry name" value="PTS_IIB_bgl_like"/>
    <property type="match status" value="1"/>
</dbReference>
<proteinExistence type="predicted"/>
<dbReference type="InterPro" id="IPR002178">
    <property type="entry name" value="PTS_EIIA_type-2_dom"/>
</dbReference>
<evidence type="ECO:0000256" key="8">
    <source>
        <dbReference type="ARBA" id="ARBA00023159"/>
    </source>
</evidence>
<dbReference type="Proteomes" id="UP001208656">
    <property type="component" value="Unassembled WGS sequence"/>
</dbReference>
<gene>
    <name evidence="15" type="ORF">OEV82_12120</name>
</gene>
<keyword evidence="4" id="KW-0597">Phosphoprotein</keyword>
<dbReference type="RefSeq" id="WP_263062028.1">
    <property type="nucleotide sequence ID" value="NZ_JAOUSE010000042.1"/>
</dbReference>
<evidence type="ECO:0000256" key="11">
    <source>
        <dbReference type="ARBA" id="ARBA00042072"/>
    </source>
</evidence>
<dbReference type="InterPro" id="IPR016152">
    <property type="entry name" value="PTrfase/Anion_transptr"/>
</dbReference>
<evidence type="ECO:0000313" key="16">
    <source>
        <dbReference type="Proteomes" id="UP001208656"/>
    </source>
</evidence>
<comment type="caution">
    <text evidence="15">The sequence shown here is derived from an EMBL/GenBank/DDBJ whole genome shotgun (WGS) entry which is preliminary data.</text>
</comment>
<keyword evidence="2" id="KW-0813">Transport</keyword>
<dbReference type="Pfam" id="PF05043">
    <property type="entry name" value="Mga"/>
    <property type="match status" value="1"/>
</dbReference>